<sequence length="132" mass="14983">MGYVENVAAAIAMSINHAETASHVLNVGEKTAMSMLDRVTEIGKVMKWDGKVISVHKGIMDTELLLETKQDLVVDTSKIREHFGYIEPISDEEGLRRTVQWELANAPKESPFDYRQEDDMIQMLNKSFDEPK</sequence>
<protein>
    <submittedName>
        <fullName evidence="1">Uncharacterized protein</fullName>
    </submittedName>
</protein>
<dbReference type="Gene3D" id="3.40.50.720">
    <property type="entry name" value="NAD(P)-binding Rossmann-like Domain"/>
    <property type="match status" value="1"/>
</dbReference>
<dbReference type="SUPFAM" id="SSF51735">
    <property type="entry name" value="NAD(P)-binding Rossmann-fold domains"/>
    <property type="match status" value="1"/>
</dbReference>
<dbReference type="Proteomes" id="UP000216133">
    <property type="component" value="Unassembled WGS sequence"/>
</dbReference>
<organism evidence="1 2">
    <name type="scientific">Shouchella clausii</name>
    <name type="common">Alkalihalobacillus clausii</name>
    <dbReference type="NCBI Taxonomy" id="79880"/>
    <lineage>
        <taxon>Bacteria</taxon>
        <taxon>Bacillati</taxon>
        <taxon>Bacillota</taxon>
        <taxon>Bacilli</taxon>
        <taxon>Bacillales</taxon>
        <taxon>Bacillaceae</taxon>
        <taxon>Shouchella</taxon>
    </lineage>
</organism>
<evidence type="ECO:0000313" key="2">
    <source>
        <dbReference type="Proteomes" id="UP000216133"/>
    </source>
</evidence>
<accession>A0A268RZW3</accession>
<dbReference type="AlphaFoldDB" id="A0A268RZW3"/>
<evidence type="ECO:0000313" key="1">
    <source>
        <dbReference type="EMBL" id="PAF25805.1"/>
    </source>
</evidence>
<name>A0A268RZW3_SHOCL</name>
<gene>
    <name evidence="1" type="ORF">CHH61_11735</name>
</gene>
<dbReference type="InterPro" id="IPR036291">
    <property type="entry name" value="NAD(P)-bd_dom_sf"/>
</dbReference>
<dbReference type="PANTHER" id="PTHR43000">
    <property type="entry name" value="DTDP-D-GLUCOSE 4,6-DEHYDRATASE-RELATED"/>
    <property type="match status" value="1"/>
</dbReference>
<proteinExistence type="predicted"/>
<dbReference type="EMBL" id="NPBS01000060">
    <property type="protein sequence ID" value="PAF25805.1"/>
    <property type="molecule type" value="Genomic_DNA"/>
</dbReference>
<reference evidence="1 2" key="1">
    <citation type="submission" date="2017-07" db="EMBL/GenBank/DDBJ databases">
        <title>Isolation and whole genome analysis of endospore-forming bacteria from heroin.</title>
        <authorList>
            <person name="Kalinowski J."/>
            <person name="Ahrens B."/>
            <person name="Al-Dilaimi A."/>
            <person name="Winkler A."/>
            <person name="Wibberg D."/>
            <person name="Schleenbecker U."/>
            <person name="Ruckert C."/>
            <person name="Wolfel R."/>
            <person name="Grass G."/>
        </authorList>
    </citation>
    <scope>NUCLEOTIDE SEQUENCE [LARGE SCALE GENOMIC DNA]</scope>
    <source>
        <strain evidence="1 2">7523-2</strain>
    </source>
</reference>
<comment type="caution">
    <text evidence="1">The sequence shown here is derived from an EMBL/GenBank/DDBJ whole genome shotgun (WGS) entry which is preliminary data.</text>
</comment>